<keyword evidence="2" id="KW-1133">Transmembrane helix</keyword>
<evidence type="ECO:0000313" key="5">
    <source>
        <dbReference type="Proteomes" id="UP000220246"/>
    </source>
</evidence>
<dbReference type="InterPro" id="IPR024399">
    <property type="entry name" value="DUF2628"/>
</dbReference>
<dbReference type="GO" id="GO:0042834">
    <property type="term" value="F:peptidoglycan binding"/>
    <property type="evidence" value="ECO:0007669"/>
    <property type="project" value="InterPro"/>
</dbReference>
<dbReference type="Pfam" id="PF05036">
    <property type="entry name" value="SPOR"/>
    <property type="match status" value="1"/>
</dbReference>
<feature type="region of interest" description="Disordered" evidence="1">
    <location>
        <begin position="228"/>
        <end position="280"/>
    </location>
</feature>
<feature type="region of interest" description="Disordered" evidence="1">
    <location>
        <begin position="309"/>
        <end position="382"/>
    </location>
</feature>
<gene>
    <name evidence="4" type="ORF">CRM82_19580</name>
</gene>
<accession>A0A2A7UYY3</accession>
<keyword evidence="5" id="KW-1185">Reference proteome</keyword>
<feature type="compositionally biased region" description="Basic and acidic residues" evidence="1">
    <location>
        <begin position="344"/>
        <end position="377"/>
    </location>
</feature>
<evidence type="ECO:0000259" key="3">
    <source>
        <dbReference type="PROSITE" id="PS51724"/>
    </source>
</evidence>
<dbReference type="EMBL" id="PDEA01000001">
    <property type="protein sequence ID" value="PEH90500.1"/>
    <property type="molecule type" value="Genomic_DNA"/>
</dbReference>
<name>A0A2A7UYY3_COMTR</name>
<evidence type="ECO:0000256" key="1">
    <source>
        <dbReference type="SAM" id="MobiDB-lite"/>
    </source>
</evidence>
<feature type="domain" description="SPOR" evidence="3">
    <location>
        <begin position="384"/>
        <end position="464"/>
    </location>
</feature>
<feature type="compositionally biased region" description="Low complexity" evidence="1">
    <location>
        <begin position="309"/>
        <end position="329"/>
    </location>
</feature>
<evidence type="ECO:0000256" key="2">
    <source>
        <dbReference type="SAM" id="Phobius"/>
    </source>
</evidence>
<dbReference type="PROSITE" id="PS51724">
    <property type="entry name" value="SPOR"/>
    <property type="match status" value="1"/>
</dbReference>
<dbReference type="InterPro" id="IPR036680">
    <property type="entry name" value="SPOR-like_sf"/>
</dbReference>
<protein>
    <recommendedName>
        <fullName evidence="3">SPOR domain-containing protein</fullName>
    </recommendedName>
</protein>
<dbReference type="AlphaFoldDB" id="A0A2A7UYY3"/>
<keyword evidence="2" id="KW-0472">Membrane</keyword>
<feature type="compositionally biased region" description="Low complexity" evidence="1">
    <location>
        <begin position="240"/>
        <end position="268"/>
    </location>
</feature>
<dbReference type="SUPFAM" id="SSF110997">
    <property type="entry name" value="Sporulation related repeat"/>
    <property type="match status" value="1"/>
</dbReference>
<dbReference type="Proteomes" id="UP000220246">
    <property type="component" value="Unassembled WGS sequence"/>
</dbReference>
<comment type="caution">
    <text evidence="4">The sequence shown here is derived from an EMBL/GenBank/DDBJ whole genome shotgun (WGS) entry which is preliminary data.</text>
</comment>
<dbReference type="Pfam" id="PF10947">
    <property type="entry name" value="DUF2628"/>
    <property type="match status" value="1"/>
</dbReference>
<evidence type="ECO:0000313" key="4">
    <source>
        <dbReference type="EMBL" id="PEH90500.1"/>
    </source>
</evidence>
<dbReference type="InterPro" id="IPR007730">
    <property type="entry name" value="SPOR-like_dom"/>
</dbReference>
<dbReference type="STRING" id="1219032.GCA_001515545_02031"/>
<organism evidence="4 5">
    <name type="scientific">Comamonas terrigena</name>
    <dbReference type="NCBI Taxonomy" id="32013"/>
    <lineage>
        <taxon>Bacteria</taxon>
        <taxon>Pseudomonadati</taxon>
        <taxon>Pseudomonadota</taxon>
        <taxon>Betaproteobacteria</taxon>
        <taxon>Burkholderiales</taxon>
        <taxon>Comamonadaceae</taxon>
        <taxon>Comamonas</taxon>
    </lineage>
</organism>
<reference evidence="5" key="1">
    <citation type="submission" date="2017-09" db="EMBL/GenBank/DDBJ databases">
        <title>FDA dAtabase for Regulatory Grade micrObial Sequences (FDA-ARGOS): Supporting development and validation of Infectious Disease Dx tests.</title>
        <authorList>
            <person name="Minogue T."/>
            <person name="Wolcott M."/>
            <person name="Wasieloski L."/>
            <person name="Aguilar W."/>
            <person name="Moore D."/>
            <person name="Tallon L."/>
            <person name="Sadzewicz L."/>
            <person name="Ott S."/>
            <person name="Zhao X."/>
            <person name="Nagaraj S."/>
            <person name="Vavikolanu K."/>
            <person name="Aluvathingal J."/>
            <person name="Nadendla S."/>
            <person name="Sichtig H."/>
        </authorList>
    </citation>
    <scope>NUCLEOTIDE SEQUENCE [LARGE SCALE GENOMIC DNA]</scope>
    <source>
        <strain evidence="5">FDAARGOS_394</strain>
    </source>
</reference>
<keyword evidence="2" id="KW-0812">Transmembrane</keyword>
<proteinExistence type="predicted"/>
<feature type="transmembrane region" description="Helical" evidence="2">
    <location>
        <begin position="123"/>
        <end position="145"/>
    </location>
</feature>
<dbReference type="Gene3D" id="3.30.70.1070">
    <property type="entry name" value="Sporulation related repeat"/>
    <property type="match status" value="1"/>
</dbReference>
<sequence length="465" mass="48527">MRPCHAAPEMRGKRPLHDTIRRMSSEHHAPPVLSADNPLMPRLYQAAIGPLQTAYYQRQFERFDALGKPLPSWNWAAGCCTLGWMALRGLWRHAAVYAGVLVAVVALWWTLGLNQLLPRPAALALALLLVLLAVLLPGLGGNALYHRAVRERTMQALTRSRTLGEAMALLETQAPTPIRLQWATTGHALSALLVAGLVWGLSTLSTPGPVHTGPTQQDTARALAALAPTPTADTPPAPPAAAETAPAAPDSPPASGSAAGNAAPLSPLEQPGQTDAAAPGAPAAAVVPSALAASSVAAVTASAAPAPAALPESAKPAPVPAAPASAKTPSTDKADHASPATPNERTKDKAGSKTDKAPGKVDKANKADQADKPDSKHAAAGKTVLQPRKYYLNSGLYAQADNAQRVTRRLREAGQPVFTQLLESRQGEVTRIRVGPFDSRAQAEAAASKIQGMKLEAQVFRHLPD</sequence>
<feature type="transmembrane region" description="Helical" evidence="2">
    <location>
        <begin position="94"/>
        <end position="111"/>
    </location>
</feature>